<evidence type="ECO:0000256" key="2">
    <source>
        <dbReference type="ARBA" id="ARBA00022737"/>
    </source>
</evidence>
<dbReference type="SUPFAM" id="SSF69318">
    <property type="entry name" value="Integrin alpha N-terminal domain"/>
    <property type="match status" value="1"/>
</dbReference>
<dbReference type="InterPro" id="IPR013519">
    <property type="entry name" value="Int_alpha_beta-p"/>
</dbReference>
<dbReference type="PANTHER" id="PTHR23220:SF83">
    <property type="entry name" value="INTEGRIN ALPHA-PS3-RELATED"/>
    <property type="match status" value="1"/>
</dbReference>
<dbReference type="Gene3D" id="2.130.10.130">
    <property type="entry name" value="Integrin alpha, N-terminal"/>
    <property type="match status" value="3"/>
</dbReference>
<evidence type="ECO:0000313" key="6">
    <source>
        <dbReference type="Proteomes" id="UP000194266"/>
    </source>
</evidence>
<evidence type="ECO:0000256" key="4">
    <source>
        <dbReference type="SAM" id="SignalP"/>
    </source>
</evidence>
<evidence type="ECO:0000313" key="5">
    <source>
        <dbReference type="EMBL" id="OSZ61430.1"/>
    </source>
</evidence>
<protein>
    <recommendedName>
        <fullName evidence="7">Integrin-like protein</fullName>
    </recommendedName>
</protein>
<reference evidence="5 6" key="1">
    <citation type="submission" date="2016-12" db="EMBL/GenBank/DDBJ databases">
        <title>Genome Mining:The Detection of Biosynthetic Gene Clusters to Aid in the Expression of Curamycin A produced by Streptomyces sp. strain CZA14.</title>
        <authorList>
            <person name="Durrell K.A."/>
            <person name="Kirby B.M."/>
            <person name="Khan W."/>
            <person name="Mthethwa T."/>
            <person name="Le Roes-Hill M."/>
        </authorList>
    </citation>
    <scope>NUCLEOTIDE SEQUENCE [LARGE SCALE GENOMIC DNA]</scope>
    <source>
        <strain evidence="5 6">CZA14</strain>
    </source>
</reference>
<feature type="signal peptide" evidence="4">
    <location>
        <begin position="1"/>
        <end position="27"/>
    </location>
</feature>
<dbReference type="EMBL" id="MRYD01000016">
    <property type="protein sequence ID" value="OSZ61430.1"/>
    <property type="molecule type" value="Genomic_DNA"/>
</dbReference>
<evidence type="ECO:0000256" key="3">
    <source>
        <dbReference type="ARBA" id="ARBA00023180"/>
    </source>
</evidence>
<comment type="caution">
    <text evidence="5">The sequence shown here is derived from an EMBL/GenBank/DDBJ whole genome shotgun (WGS) entry which is preliminary data.</text>
</comment>
<dbReference type="PROSITE" id="PS51470">
    <property type="entry name" value="FG_GAP"/>
    <property type="match status" value="2"/>
</dbReference>
<keyword evidence="3" id="KW-0325">Glycoprotein</keyword>
<dbReference type="InterPro" id="IPR013517">
    <property type="entry name" value="FG-GAP"/>
</dbReference>
<keyword evidence="2" id="KW-0677">Repeat</keyword>
<keyword evidence="6" id="KW-1185">Reference proteome</keyword>
<dbReference type="RefSeq" id="WP_086168192.1">
    <property type="nucleotide sequence ID" value="NZ_MRYD01000016.1"/>
</dbReference>
<accession>A0ABX3YPM1</accession>
<sequence>MGRWRAAVLVAAGLIAGTLAPAGPATAVHGAVPGDFNGDGYRDAVLPIPSANVGDNTRGGAVVVLYGSANGVSAGGRRQVLTESSPGVPAQVAEGSSFGQSTATADLNRDGYADLVIGAPRGGHATGTVTVMWGSRNGLRKGTLLPNPVSYFSLYGADVAAVSAGPGDRAQVVVGGEYASVVFKGPFSSSGAYGSVTYGPRERGPLPGSVALGDFDRDGRPDQVDFGARQRALTGSQVRVNQTGAPAGAVLEKGNGFIAATGDVDGDGYTDLVAGDPLTPWVPGVDGELGGRVLVWRGSADGIAPDAQPEVISQDTEGVPGTGEKGDIFGAAVAVADLDRDGAAEIIVGAPHESVGEVSRTGMVTVIPGRRTGPLGAGGYTFHQNSPGVPSVNETTDCFGTTVSAGDVNRDGRPEVFIGAACENHYNGAVFMLPGGSSRPTGSGSRAFTLDSLGMPQRYEGWLGGYGLFWII</sequence>
<dbReference type="InterPro" id="IPR028994">
    <property type="entry name" value="Integrin_alpha_N"/>
</dbReference>
<dbReference type="PANTHER" id="PTHR23220">
    <property type="entry name" value="INTEGRIN ALPHA"/>
    <property type="match status" value="1"/>
</dbReference>
<evidence type="ECO:0000256" key="1">
    <source>
        <dbReference type="ARBA" id="ARBA00022729"/>
    </source>
</evidence>
<dbReference type="Proteomes" id="UP000194266">
    <property type="component" value="Unassembled WGS sequence"/>
</dbReference>
<keyword evidence="1 4" id="KW-0732">Signal</keyword>
<feature type="chain" id="PRO_5045815100" description="Integrin-like protein" evidence="4">
    <location>
        <begin position="28"/>
        <end position="472"/>
    </location>
</feature>
<evidence type="ECO:0008006" key="7">
    <source>
        <dbReference type="Google" id="ProtNLM"/>
    </source>
</evidence>
<dbReference type="SMART" id="SM00191">
    <property type="entry name" value="Int_alpha"/>
    <property type="match status" value="4"/>
</dbReference>
<proteinExistence type="predicted"/>
<name>A0ABX3YPM1_9ACTN</name>
<dbReference type="Pfam" id="PF01839">
    <property type="entry name" value="FG-GAP"/>
    <property type="match status" value="4"/>
</dbReference>
<gene>
    <name evidence="5" type="ORF">OQI_05400</name>
</gene>
<organism evidence="5 6">
    <name type="scientific">Streptomyces pharetrae CZA14</name>
    <dbReference type="NCBI Taxonomy" id="1144883"/>
    <lineage>
        <taxon>Bacteria</taxon>
        <taxon>Bacillati</taxon>
        <taxon>Actinomycetota</taxon>
        <taxon>Actinomycetes</taxon>
        <taxon>Kitasatosporales</taxon>
        <taxon>Streptomycetaceae</taxon>
        <taxon>Streptomyces</taxon>
    </lineage>
</organism>